<protein>
    <submittedName>
        <fullName evidence="1">Uncharacterized protein</fullName>
    </submittedName>
</protein>
<dbReference type="AlphaFoldDB" id="R7Q797"/>
<evidence type="ECO:0000313" key="1">
    <source>
        <dbReference type="EMBL" id="CDF33894.1"/>
    </source>
</evidence>
<proteinExistence type="predicted"/>
<reference evidence="2" key="1">
    <citation type="journal article" date="2013" name="Proc. Natl. Acad. Sci. U.S.A.">
        <title>Genome structure and metabolic features in the red seaweed Chondrus crispus shed light on evolution of the Archaeplastida.</title>
        <authorList>
            <person name="Collen J."/>
            <person name="Porcel B."/>
            <person name="Carre W."/>
            <person name="Ball S.G."/>
            <person name="Chaparro C."/>
            <person name="Tonon T."/>
            <person name="Barbeyron T."/>
            <person name="Michel G."/>
            <person name="Noel B."/>
            <person name="Valentin K."/>
            <person name="Elias M."/>
            <person name="Artiguenave F."/>
            <person name="Arun A."/>
            <person name="Aury J.M."/>
            <person name="Barbosa-Neto J.F."/>
            <person name="Bothwell J.H."/>
            <person name="Bouget F.Y."/>
            <person name="Brillet L."/>
            <person name="Cabello-Hurtado F."/>
            <person name="Capella-Gutierrez S."/>
            <person name="Charrier B."/>
            <person name="Cladiere L."/>
            <person name="Cock J.M."/>
            <person name="Coelho S.M."/>
            <person name="Colleoni C."/>
            <person name="Czjzek M."/>
            <person name="Da Silva C."/>
            <person name="Delage L."/>
            <person name="Denoeud F."/>
            <person name="Deschamps P."/>
            <person name="Dittami S.M."/>
            <person name="Gabaldon T."/>
            <person name="Gachon C.M."/>
            <person name="Groisillier A."/>
            <person name="Herve C."/>
            <person name="Jabbari K."/>
            <person name="Katinka M."/>
            <person name="Kloareg B."/>
            <person name="Kowalczyk N."/>
            <person name="Labadie K."/>
            <person name="Leblanc C."/>
            <person name="Lopez P.J."/>
            <person name="McLachlan D.H."/>
            <person name="Meslet-Cladiere L."/>
            <person name="Moustafa A."/>
            <person name="Nehr Z."/>
            <person name="Nyvall Collen P."/>
            <person name="Panaud O."/>
            <person name="Partensky F."/>
            <person name="Poulain J."/>
            <person name="Rensing S.A."/>
            <person name="Rousvoal S."/>
            <person name="Samson G."/>
            <person name="Symeonidi A."/>
            <person name="Weissenbach J."/>
            <person name="Zambounis A."/>
            <person name="Wincker P."/>
            <person name="Boyen C."/>
        </authorList>
    </citation>
    <scope>NUCLEOTIDE SEQUENCE [LARGE SCALE GENOMIC DNA]</scope>
    <source>
        <strain evidence="2">cv. Stackhouse</strain>
    </source>
</reference>
<accession>R7Q797</accession>
<dbReference type="OrthoDB" id="10635205at2759"/>
<dbReference type="GeneID" id="17321440"/>
<evidence type="ECO:0000313" key="2">
    <source>
        <dbReference type="Proteomes" id="UP000012073"/>
    </source>
</evidence>
<name>R7Q797_CHOCR</name>
<dbReference type="Gramene" id="CDF33894">
    <property type="protein sequence ID" value="CDF33894"/>
    <property type="gene ID" value="CHC_T00008299001"/>
</dbReference>
<sequence length="348" mass="39724">MVFWRAAYNHHATNASQASDTRHTWKQAFMEDEASLTYFGRRREQVLQRGYAILEGFLADESVPADLLKKFPIEVCNFFLPLHKAVHNSFQKFSNNVGNKQDWTSTVHGASKIDSSGGQHGIVQYQSTLHNVTTAIEEDASVVWMCASRSLLDARISQCMAALCLWTNTKRIGYEDIDFRPRMYTPKTGGRWFVTSRGCLRQQLHTDFEVQCRLDDEEALLLDEEKENPGFFTLTTAADAGVLWVCPFSHYLVPTAEEKSLQALSTSLKAVKVIIPPFSIFVGRGDMLHAEGAFEDHVTGNHKLHYSLYFVPENRKLTKLGYCQHKFNPEFKMYKESKYEDEETKEGP</sequence>
<dbReference type="Proteomes" id="UP000012073">
    <property type="component" value="Unassembled WGS sequence"/>
</dbReference>
<keyword evidence="2" id="KW-1185">Reference proteome</keyword>
<organism evidence="1 2">
    <name type="scientific">Chondrus crispus</name>
    <name type="common">Carrageen Irish moss</name>
    <name type="synonym">Polymorpha crispa</name>
    <dbReference type="NCBI Taxonomy" id="2769"/>
    <lineage>
        <taxon>Eukaryota</taxon>
        <taxon>Rhodophyta</taxon>
        <taxon>Florideophyceae</taxon>
        <taxon>Rhodymeniophycidae</taxon>
        <taxon>Gigartinales</taxon>
        <taxon>Gigartinaceae</taxon>
        <taxon>Chondrus</taxon>
    </lineage>
</organism>
<gene>
    <name evidence="1" type="ORF">CHC_T00008299001</name>
</gene>
<dbReference type="KEGG" id="ccp:CHC_T00008299001"/>
<dbReference type="EMBL" id="HG001661">
    <property type="protein sequence ID" value="CDF33894.1"/>
    <property type="molecule type" value="Genomic_DNA"/>
</dbReference>
<dbReference type="RefSeq" id="XP_005713713.1">
    <property type="nucleotide sequence ID" value="XM_005713656.1"/>
</dbReference>